<accession>A0ABR1TQV9</accession>
<dbReference type="SUPFAM" id="SSF56112">
    <property type="entry name" value="Protein kinase-like (PK-like)"/>
    <property type="match status" value="1"/>
</dbReference>
<sequence length="352" mass="39727">MERFKPLTWARFPGDGGILHVRGHSTKFTLHCFSKNLAAAPADLTTENDSTTSMNHEGDTDDGPTPAMTSAEAARALLQPFLSLMNELAPRETESHTLYNYLYPQQFNLAAEATQNDTTIRPRISKEKPVYHPPGQIMSLPMRTQVPSSFRRYSSQQVKVPLSWHDGRNPMIYGPQEVHVDNNGTKCFLKVFRPSDGDLVPSATIMELRKYDKIEEAIAKGRLSPQSRICRLHGIVVDSYDDLPEEYKTTRAQDHLVGLLLTYIEPMQSYRCSGLNSMSDEFIRQHHFNLERDLDDILQSLHNADIVWGDVSVYNVLVGKDNHIYGIDFGGSFTPGWIDESNQNTKKGDLQG</sequence>
<reference evidence="2 3" key="1">
    <citation type="submission" date="2023-01" db="EMBL/GenBank/DDBJ databases">
        <title>Analysis of 21 Apiospora genomes using comparative genomics revels a genus with tremendous synthesis potential of carbohydrate active enzymes and secondary metabolites.</title>
        <authorList>
            <person name="Sorensen T."/>
        </authorList>
    </citation>
    <scope>NUCLEOTIDE SEQUENCE [LARGE SCALE GENOMIC DNA]</scope>
    <source>
        <strain evidence="2 3">CBS 135458</strain>
    </source>
</reference>
<keyword evidence="2" id="KW-0808">Transferase</keyword>
<evidence type="ECO:0000313" key="2">
    <source>
        <dbReference type="EMBL" id="KAK8048261.1"/>
    </source>
</evidence>
<dbReference type="GeneID" id="92094463"/>
<dbReference type="EMBL" id="JAQQWL010000011">
    <property type="protein sequence ID" value="KAK8048261.1"/>
    <property type="molecule type" value="Genomic_DNA"/>
</dbReference>
<feature type="compositionally biased region" description="Polar residues" evidence="1">
    <location>
        <begin position="45"/>
        <end position="55"/>
    </location>
</feature>
<protein>
    <submittedName>
        <fullName evidence="2">Ribosomal RNA small subunit methyltransferase nep1</fullName>
    </submittedName>
</protein>
<dbReference type="GO" id="GO:0008168">
    <property type="term" value="F:methyltransferase activity"/>
    <property type="evidence" value="ECO:0007669"/>
    <property type="project" value="UniProtKB-KW"/>
</dbReference>
<keyword evidence="2" id="KW-0489">Methyltransferase</keyword>
<dbReference type="Gene3D" id="1.10.510.10">
    <property type="entry name" value="Transferase(Phosphotransferase) domain 1"/>
    <property type="match status" value="1"/>
</dbReference>
<comment type="caution">
    <text evidence="2">The sequence shown here is derived from an EMBL/GenBank/DDBJ whole genome shotgun (WGS) entry which is preliminary data.</text>
</comment>
<organism evidence="2 3">
    <name type="scientific">Apiospora phragmitis</name>
    <dbReference type="NCBI Taxonomy" id="2905665"/>
    <lineage>
        <taxon>Eukaryota</taxon>
        <taxon>Fungi</taxon>
        <taxon>Dikarya</taxon>
        <taxon>Ascomycota</taxon>
        <taxon>Pezizomycotina</taxon>
        <taxon>Sordariomycetes</taxon>
        <taxon>Xylariomycetidae</taxon>
        <taxon>Amphisphaeriales</taxon>
        <taxon>Apiosporaceae</taxon>
        <taxon>Apiospora</taxon>
    </lineage>
</organism>
<dbReference type="Proteomes" id="UP001480595">
    <property type="component" value="Unassembled WGS sequence"/>
</dbReference>
<evidence type="ECO:0000256" key="1">
    <source>
        <dbReference type="SAM" id="MobiDB-lite"/>
    </source>
</evidence>
<evidence type="ECO:0000313" key="3">
    <source>
        <dbReference type="Proteomes" id="UP001480595"/>
    </source>
</evidence>
<keyword evidence="3" id="KW-1185">Reference proteome</keyword>
<proteinExistence type="predicted"/>
<name>A0ABR1TQV9_9PEZI</name>
<dbReference type="InterPro" id="IPR011009">
    <property type="entry name" value="Kinase-like_dom_sf"/>
</dbReference>
<dbReference type="RefSeq" id="XP_066710510.1">
    <property type="nucleotide sequence ID" value="XM_066861400.1"/>
</dbReference>
<gene>
    <name evidence="2" type="ORF">PG994_009991</name>
</gene>
<feature type="region of interest" description="Disordered" evidence="1">
    <location>
        <begin position="44"/>
        <end position="65"/>
    </location>
</feature>
<dbReference type="GO" id="GO:0032259">
    <property type="term" value="P:methylation"/>
    <property type="evidence" value="ECO:0007669"/>
    <property type="project" value="UniProtKB-KW"/>
</dbReference>